<feature type="transmembrane region" description="Helical" evidence="10">
    <location>
        <begin position="26"/>
        <end position="48"/>
    </location>
</feature>
<dbReference type="InterPro" id="IPR005503">
    <property type="entry name" value="FliL"/>
</dbReference>
<keyword evidence="11" id="KW-0966">Cell projection</keyword>
<gene>
    <name evidence="11" type="ORF">HKT17_04725</name>
</gene>
<evidence type="ECO:0000313" key="12">
    <source>
        <dbReference type="Proteomes" id="UP000501130"/>
    </source>
</evidence>
<dbReference type="Proteomes" id="UP000501130">
    <property type="component" value="Chromosome"/>
</dbReference>
<protein>
    <recommendedName>
        <fullName evidence="10">Flagellar protein FliL</fullName>
    </recommendedName>
</protein>
<keyword evidence="8 10" id="KW-1133">Transmembrane helix</keyword>
<evidence type="ECO:0000256" key="3">
    <source>
        <dbReference type="ARBA" id="ARBA00008281"/>
    </source>
</evidence>
<keyword evidence="7 10" id="KW-0283">Flagellar rotation</keyword>
<sequence length="172" mass="18154">MARVAPAPAAAAPEAAAPEKGSKKKLILILAIVLTVLAAGGAAAFFMLGNASGEGAAEETVEEPVGPPTFVVMDQFVVNLAEPDTTRYLQIGITYEVSGPAQAEEIKNFTPVIRSRILLVLSGKNVGNLTSIEGKQQLMDELVDLARVTIKGDPKDPTRGIRDVHFSSFVIQ</sequence>
<dbReference type="PANTHER" id="PTHR35091">
    <property type="entry name" value="FLAGELLAR PROTEIN FLIL"/>
    <property type="match status" value="1"/>
</dbReference>
<comment type="function">
    <text evidence="1 10">Controls the rotational direction of flagella during chemotaxis.</text>
</comment>
<keyword evidence="12" id="KW-1185">Reference proteome</keyword>
<proteinExistence type="inferred from homology"/>
<dbReference type="PANTHER" id="PTHR35091:SF2">
    <property type="entry name" value="FLAGELLAR PROTEIN FLIL"/>
    <property type="match status" value="1"/>
</dbReference>
<keyword evidence="11" id="KW-0969">Cilium</keyword>
<evidence type="ECO:0000256" key="5">
    <source>
        <dbReference type="ARBA" id="ARBA00022500"/>
    </source>
</evidence>
<evidence type="ECO:0000313" key="11">
    <source>
        <dbReference type="EMBL" id="QJR29058.1"/>
    </source>
</evidence>
<keyword evidence="9 10" id="KW-0472">Membrane</keyword>
<reference evidence="11 12" key="1">
    <citation type="submission" date="2020-05" db="EMBL/GenBank/DDBJ databases">
        <title>Compete genome of Limnobacter sp. SAORIC-580.</title>
        <authorList>
            <person name="Song J."/>
            <person name="Cho J.-C."/>
        </authorList>
    </citation>
    <scope>NUCLEOTIDE SEQUENCE [LARGE SCALE GENOMIC DNA]</scope>
    <source>
        <strain evidence="11 12">SAORIC-580</strain>
    </source>
</reference>
<comment type="subcellular location">
    <subcellularLocation>
        <location evidence="10">Cell inner membrane</location>
    </subcellularLocation>
    <subcellularLocation>
        <location evidence="2">Cell membrane</location>
        <topology evidence="2">Single-pass membrane protein</topology>
    </subcellularLocation>
</comment>
<keyword evidence="4" id="KW-1003">Cell membrane</keyword>
<evidence type="ECO:0000256" key="10">
    <source>
        <dbReference type="RuleBase" id="RU364125"/>
    </source>
</evidence>
<evidence type="ECO:0000256" key="2">
    <source>
        <dbReference type="ARBA" id="ARBA00004162"/>
    </source>
</evidence>
<dbReference type="RefSeq" id="WP_171098231.1">
    <property type="nucleotide sequence ID" value="NZ_CP053084.1"/>
</dbReference>
<name>A0ABX6N4B3_9BURK</name>
<evidence type="ECO:0000256" key="6">
    <source>
        <dbReference type="ARBA" id="ARBA00022692"/>
    </source>
</evidence>
<dbReference type="Pfam" id="PF03748">
    <property type="entry name" value="FliL"/>
    <property type="match status" value="1"/>
</dbReference>
<comment type="similarity">
    <text evidence="3 10">Belongs to the FliL family.</text>
</comment>
<evidence type="ECO:0000256" key="8">
    <source>
        <dbReference type="ARBA" id="ARBA00022989"/>
    </source>
</evidence>
<keyword evidence="6 10" id="KW-0812">Transmembrane</keyword>
<evidence type="ECO:0000256" key="1">
    <source>
        <dbReference type="ARBA" id="ARBA00002254"/>
    </source>
</evidence>
<keyword evidence="5 10" id="KW-0145">Chemotaxis</keyword>
<evidence type="ECO:0000256" key="4">
    <source>
        <dbReference type="ARBA" id="ARBA00022475"/>
    </source>
</evidence>
<dbReference type="EMBL" id="CP053084">
    <property type="protein sequence ID" value="QJR29058.1"/>
    <property type="molecule type" value="Genomic_DNA"/>
</dbReference>
<organism evidence="11 12">
    <name type="scientific">Limnobacter profundi</name>
    <dbReference type="NCBI Taxonomy" id="2732163"/>
    <lineage>
        <taxon>Bacteria</taxon>
        <taxon>Pseudomonadati</taxon>
        <taxon>Pseudomonadota</taxon>
        <taxon>Betaproteobacteria</taxon>
        <taxon>Burkholderiales</taxon>
        <taxon>Burkholderiaceae</taxon>
        <taxon>Limnobacter</taxon>
    </lineage>
</organism>
<evidence type="ECO:0000256" key="7">
    <source>
        <dbReference type="ARBA" id="ARBA00022779"/>
    </source>
</evidence>
<keyword evidence="10" id="KW-0997">Cell inner membrane</keyword>
<evidence type="ECO:0000256" key="9">
    <source>
        <dbReference type="ARBA" id="ARBA00023136"/>
    </source>
</evidence>
<keyword evidence="11" id="KW-0282">Flagellum</keyword>
<accession>A0ABX6N4B3</accession>